<evidence type="ECO:0000259" key="2">
    <source>
        <dbReference type="Pfam" id="PF00589"/>
    </source>
</evidence>
<sequence length="334" mass="39592">MSKMEQIFESFLESVPYTYFTHLKAFKDYLRHLKVTDDTIIDFLQGVRTERIIDSLKFNIENRSQSKKKIFKKETAYMYSVVIKKFFMYLQSEHCIKNLDFERELNLSASNHSSYRYKMNEFISNNSILKDSSGFNTLLEEEVNDLIKQCDETLNSDDIYINAFEEKRYFNKFRSAIIIKLIILTGVRYEIICNLKKNNLDLKYNNLKINDYSVPLPNNFRDQFEKYLKLVNELTFKKDNDFLLIEFEGEQLKKITADTANFLKNSIDRSDLNGLIKYSVVNMLKHEMNEHVIRKLTGIGTKFYEQCLEEVVDLNKDNRHLNSIFMSMASFSTL</sequence>
<dbReference type="EMBL" id="CP025001">
    <property type="protein sequence ID" value="AUJ76900.1"/>
    <property type="molecule type" value="Genomic_DNA"/>
</dbReference>
<dbReference type="InterPro" id="IPR002104">
    <property type="entry name" value="Integrase_catalytic"/>
</dbReference>
<keyword evidence="1" id="KW-0233">DNA recombination</keyword>
<evidence type="ECO:0000256" key="1">
    <source>
        <dbReference type="ARBA" id="ARBA00023172"/>
    </source>
</evidence>
<dbReference type="KEGG" id="bsia:CWD84_08875"/>
<evidence type="ECO:0000313" key="3">
    <source>
        <dbReference type="EMBL" id="AUJ76900.1"/>
    </source>
</evidence>
<reference evidence="3 4" key="1">
    <citation type="submission" date="2017-11" db="EMBL/GenBank/DDBJ databases">
        <title>Genome sequence and genome mining of multiple bioactive secondary metabolites from a deep sea-derived Bacillus siamensis SCSIO 05746.</title>
        <authorList>
            <person name="Pan H.-Q."/>
            <person name="Ju J.-H."/>
        </authorList>
    </citation>
    <scope>NUCLEOTIDE SEQUENCE [LARGE SCALE GENOMIC DNA]</scope>
    <source>
        <strain evidence="3 4">SCSIO 05746</strain>
    </source>
</reference>
<dbReference type="GO" id="GO:0003677">
    <property type="term" value="F:DNA binding"/>
    <property type="evidence" value="ECO:0007669"/>
    <property type="project" value="InterPro"/>
</dbReference>
<gene>
    <name evidence="3" type="ORF">CWD84_08875</name>
</gene>
<protein>
    <submittedName>
        <fullName evidence="3">Site-specific integrase</fullName>
    </submittedName>
</protein>
<dbReference type="AlphaFoldDB" id="A0AAI8MY19"/>
<dbReference type="GO" id="GO:0015074">
    <property type="term" value="P:DNA integration"/>
    <property type="evidence" value="ECO:0007669"/>
    <property type="project" value="InterPro"/>
</dbReference>
<dbReference type="Proteomes" id="UP000234366">
    <property type="component" value="Chromosome"/>
</dbReference>
<dbReference type="InterPro" id="IPR011010">
    <property type="entry name" value="DNA_brk_join_enz"/>
</dbReference>
<organism evidence="3 4">
    <name type="scientific">Bacillus siamensis</name>
    <dbReference type="NCBI Taxonomy" id="659243"/>
    <lineage>
        <taxon>Bacteria</taxon>
        <taxon>Bacillati</taxon>
        <taxon>Bacillota</taxon>
        <taxon>Bacilli</taxon>
        <taxon>Bacillales</taxon>
        <taxon>Bacillaceae</taxon>
        <taxon>Bacillus</taxon>
        <taxon>Bacillus amyloliquefaciens group</taxon>
    </lineage>
</organism>
<dbReference type="Pfam" id="PF00589">
    <property type="entry name" value="Phage_integrase"/>
    <property type="match status" value="1"/>
</dbReference>
<feature type="domain" description="Tyr recombinase" evidence="2">
    <location>
        <begin position="138"/>
        <end position="294"/>
    </location>
</feature>
<dbReference type="SUPFAM" id="SSF56349">
    <property type="entry name" value="DNA breaking-rejoining enzymes"/>
    <property type="match status" value="1"/>
</dbReference>
<dbReference type="GO" id="GO:0006310">
    <property type="term" value="P:DNA recombination"/>
    <property type="evidence" value="ECO:0007669"/>
    <property type="project" value="UniProtKB-KW"/>
</dbReference>
<proteinExistence type="predicted"/>
<dbReference type="Gene3D" id="1.10.443.10">
    <property type="entry name" value="Intergrase catalytic core"/>
    <property type="match status" value="1"/>
</dbReference>
<dbReference type="InterPro" id="IPR013762">
    <property type="entry name" value="Integrase-like_cat_sf"/>
</dbReference>
<accession>A0AAI8MY19</accession>
<evidence type="ECO:0000313" key="4">
    <source>
        <dbReference type="Proteomes" id="UP000234366"/>
    </source>
</evidence>
<name>A0AAI8MY19_9BACI</name>
<keyword evidence="4" id="KW-1185">Reference proteome</keyword>